<gene>
    <name evidence="7" type="ORF">DAETH_36840</name>
</gene>
<keyword evidence="2 4" id="KW-0808">Transferase</keyword>
<sequence length="499" mass="52288">MREVLLGIDVGTTSAKAVLVTPTGQVVAHAESSYPTAHLRPGWVEQNPHDWWAATVRAVQGVLAGADSLHVTGIGVSGQGCAATLLDGRGEVVRPAIIWMDGRSEAQSAFLRAHVGSDILRLNGKTPAPYNADPVLMWLRDNERESLTRAAVSLTTTGYINYRLTGSAALSVADASILFAFDLKRGTWSRDLIEAFGLPERLYPGVNASCDVLGTLTSTAAAELGLRAGIPVVAGGEDTPSAALAAGVTEAGEAFMSLGTAGTVYVVDEQVRVQPRLLACAHVLPGRWMLGGSTVAFGAALAWCRDLLGPGLTLEGLTALAASSPPGAHGLVFLPYLSGELQPINDGHARGALVGLNFNHGAAHLVRAVMEGAAFALAHNLLLCREVGVAPREVRVLGGPTRSALWCQILADVTGCVVRAVPPEVGAPLGNALLAGQGVGLLADAGRTARANLYFETSFTPRPEDSARYAELFEVYRALYPQLRTSFAQLSAERLEVRA</sequence>
<dbReference type="EMBL" id="AP026561">
    <property type="protein sequence ID" value="BDP43715.1"/>
    <property type="molecule type" value="Genomic_DNA"/>
</dbReference>
<reference evidence="7" key="1">
    <citation type="submission" date="2022-07" db="EMBL/GenBank/DDBJ databases">
        <title>Complete Genome Sequence of the Radioresistant Bacterium Deinococcus aetherius ST0316, Isolated from the Air Dust collected in Lower Stratosphere above Japan.</title>
        <authorList>
            <person name="Satoh K."/>
            <person name="Hagiwara K."/>
            <person name="Katsumata K."/>
            <person name="Kubo A."/>
            <person name="Yokobori S."/>
            <person name="Yamagishi A."/>
            <person name="Oono Y."/>
            <person name="Narumi I."/>
        </authorList>
    </citation>
    <scope>NUCLEOTIDE SEQUENCE</scope>
    <source>
        <strain evidence="7">ST0316</strain>
        <plasmid evidence="7">pDAETH-1</plasmid>
    </source>
</reference>
<dbReference type="Gene3D" id="3.30.420.40">
    <property type="match status" value="2"/>
</dbReference>
<dbReference type="Pfam" id="PF02782">
    <property type="entry name" value="FGGY_C"/>
    <property type="match status" value="1"/>
</dbReference>
<keyword evidence="3 4" id="KW-0418">Kinase</keyword>
<proteinExistence type="inferred from homology"/>
<evidence type="ECO:0000256" key="4">
    <source>
        <dbReference type="RuleBase" id="RU003733"/>
    </source>
</evidence>
<dbReference type="InterPro" id="IPR018485">
    <property type="entry name" value="FGGY_C"/>
</dbReference>
<evidence type="ECO:0000259" key="5">
    <source>
        <dbReference type="Pfam" id="PF00370"/>
    </source>
</evidence>
<dbReference type="Proteomes" id="UP001064971">
    <property type="component" value="Plasmid pDAETH-1"/>
</dbReference>
<dbReference type="InterPro" id="IPR000577">
    <property type="entry name" value="Carb_kinase_FGGY"/>
</dbReference>
<dbReference type="CDD" id="cd07808">
    <property type="entry name" value="ASKHA_NBD_FGGY_EcXK-like"/>
    <property type="match status" value="1"/>
</dbReference>
<dbReference type="SUPFAM" id="SSF53067">
    <property type="entry name" value="Actin-like ATPase domain"/>
    <property type="match status" value="2"/>
</dbReference>
<evidence type="ECO:0000256" key="2">
    <source>
        <dbReference type="ARBA" id="ARBA00022679"/>
    </source>
</evidence>
<feature type="domain" description="Carbohydrate kinase FGGY N-terminal" evidence="5">
    <location>
        <begin position="5"/>
        <end position="244"/>
    </location>
</feature>
<dbReference type="InterPro" id="IPR043129">
    <property type="entry name" value="ATPase_NBD"/>
</dbReference>
<dbReference type="PIRSF" id="PIRSF000538">
    <property type="entry name" value="GlpK"/>
    <property type="match status" value="1"/>
</dbReference>
<feature type="domain" description="Carbohydrate kinase FGGY C-terminal" evidence="6">
    <location>
        <begin position="255"/>
        <end position="436"/>
    </location>
</feature>
<dbReference type="InterPro" id="IPR018483">
    <property type="entry name" value="Carb_kinase_FGGY_CS"/>
</dbReference>
<evidence type="ECO:0000259" key="6">
    <source>
        <dbReference type="Pfam" id="PF02782"/>
    </source>
</evidence>
<comment type="similarity">
    <text evidence="1 4">Belongs to the FGGY kinase family.</text>
</comment>
<dbReference type="PANTHER" id="PTHR43095:SF5">
    <property type="entry name" value="XYLULOSE KINASE"/>
    <property type="match status" value="1"/>
</dbReference>
<name>A0ABN6RK56_9DEIO</name>
<keyword evidence="7" id="KW-0614">Plasmid</keyword>
<keyword evidence="8" id="KW-1185">Reference proteome</keyword>
<evidence type="ECO:0000313" key="7">
    <source>
        <dbReference type="EMBL" id="BDP43715.1"/>
    </source>
</evidence>
<accession>A0ABN6RK56</accession>
<geneLocation type="plasmid" evidence="7 8">
    <name>pDAETH-1</name>
</geneLocation>
<evidence type="ECO:0000313" key="8">
    <source>
        <dbReference type="Proteomes" id="UP001064971"/>
    </source>
</evidence>
<dbReference type="RefSeq" id="WP_264777575.1">
    <property type="nucleotide sequence ID" value="NZ_AP026561.1"/>
</dbReference>
<dbReference type="InterPro" id="IPR018484">
    <property type="entry name" value="FGGY_N"/>
</dbReference>
<dbReference type="PROSITE" id="PS00445">
    <property type="entry name" value="FGGY_KINASES_2"/>
    <property type="match status" value="1"/>
</dbReference>
<dbReference type="PANTHER" id="PTHR43095">
    <property type="entry name" value="SUGAR KINASE"/>
    <property type="match status" value="1"/>
</dbReference>
<dbReference type="InterPro" id="IPR050406">
    <property type="entry name" value="FGGY_Carb_Kinase"/>
</dbReference>
<evidence type="ECO:0000256" key="1">
    <source>
        <dbReference type="ARBA" id="ARBA00009156"/>
    </source>
</evidence>
<protein>
    <submittedName>
        <fullName evidence="7">Xylulokinase</fullName>
    </submittedName>
</protein>
<evidence type="ECO:0000256" key="3">
    <source>
        <dbReference type="ARBA" id="ARBA00022777"/>
    </source>
</evidence>
<dbReference type="Pfam" id="PF00370">
    <property type="entry name" value="FGGY_N"/>
    <property type="match status" value="1"/>
</dbReference>
<organism evidence="7 8">
    <name type="scientific">Deinococcus aetherius</name>
    <dbReference type="NCBI Taxonomy" id="200252"/>
    <lineage>
        <taxon>Bacteria</taxon>
        <taxon>Thermotogati</taxon>
        <taxon>Deinococcota</taxon>
        <taxon>Deinococci</taxon>
        <taxon>Deinococcales</taxon>
        <taxon>Deinococcaceae</taxon>
        <taxon>Deinococcus</taxon>
    </lineage>
</organism>